<organism evidence="3 4">
    <name type="scientific">Melaminivora suipulveris</name>
    <dbReference type="NCBI Taxonomy" id="2109913"/>
    <lineage>
        <taxon>Bacteria</taxon>
        <taxon>Pseudomonadati</taxon>
        <taxon>Pseudomonadota</taxon>
        <taxon>Betaproteobacteria</taxon>
        <taxon>Burkholderiales</taxon>
        <taxon>Comamonadaceae</taxon>
        <taxon>Melaminivora</taxon>
    </lineage>
</organism>
<evidence type="ECO:0000256" key="1">
    <source>
        <dbReference type="SAM" id="MobiDB-lite"/>
    </source>
</evidence>
<dbReference type="Proteomes" id="UP000237925">
    <property type="component" value="Chromosome"/>
</dbReference>
<evidence type="ECO:0000313" key="4">
    <source>
        <dbReference type="Proteomes" id="UP000237925"/>
    </source>
</evidence>
<accession>A0A2R3QEZ9</accession>
<feature type="domain" description="DUF2382" evidence="2">
    <location>
        <begin position="35"/>
        <end position="144"/>
    </location>
</feature>
<name>A0A2R3QEZ9_9BURK</name>
<dbReference type="OrthoDB" id="8686447at2"/>
<dbReference type="Pfam" id="PF09557">
    <property type="entry name" value="DUF2382"/>
    <property type="match status" value="1"/>
</dbReference>
<protein>
    <recommendedName>
        <fullName evidence="2">DUF2382 domain-containing protein</fullName>
    </recommendedName>
</protein>
<feature type="region of interest" description="Disordered" evidence="1">
    <location>
        <begin position="148"/>
        <end position="174"/>
    </location>
</feature>
<evidence type="ECO:0000259" key="2">
    <source>
        <dbReference type="Pfam" id="PF09557"/>
    </source>
</evidence>
<evidence type="ECO:0000313" key="3">
    <source>
        <dbReference type="EMBL" id="AVO50339.1"/>
    </source>
</evidence>
<feature type="compositionally biased region" description="Pro residues" evidence="1">
    <location>
        <begin position="9"/>
        <end position="19"/>
    </location>
</feature>
<gene>
    <name evidence="3" type="ORF">C6568_14650</name>
</gene>
<dbReference type="KEGG" id="mela:C6568_14650"/>
<proteinExistence type="predicted"/>
<reference evidence="3 4" key="1">
    <citation type="submission" date="2018-03" db="EMBL/GenBank/DDBJ databases">
        <title>Genome sequencing of Melaminivora sp.</title>
        <authorList>
            <person name="Kim S.-J."/>
            <person name="Heo J."/>
            <person name="Ahn J.-H."/>
            <person name="Kwon S.-W."/>
        </authorList>
    </citation>
    <scope>NUCLEOTIDE SEQUENCE [LARGE SCALE GENOMIC DNA]</scope>
    <source>
        <strain evidence="3 4">SC2-9</strain>
    </source>
</reference>
<feature type="region of interest" description="Disordered" evidence="1">
    <location>
        <begin position="1"/>
        <end position="25"/>
    </location>
</feature>
<keyword evidence="4" id="KW-1185">Reference proteome</keyword>
<dbReference type="InterPro" id="IPR019060">
    <property type="entry name" value="DUF2382"/>
</dbReference>
<dbReference type="AlphaFoldDB" id="A0A2R3QEZ9"/>
<sequence length="174" mass="19575">MPEDDRHPPLPASPAPAPQAPAHTTLRSGEARVVPVVEEQIEIATVRQSQGAVRVRKQAHSHVATVELPGWTERAQIERVPIDQPAESVQAPRREGDVWVVPVYEERWVTLKQLYLREELRIATVRESALRTEQVTLLREQVSIERQDPVTGQWHAAHEAEPAPPGAHHREDVP</sequence>
<dbReference type="RefSeq" id="WP_106684790.1">
    <property type="nucleotide sequence ID" value="NZ_CP027667.1"/>
</dbReference>
<dbReference type="EMBL" id="CP027667">
    <property type="protein sequence ID" value="AVO50339.1"/>
    <property type="molecule type" value="Genomic_DNA"/>
</dbReference>